<proteinExistence type="predicted"/>
<dbReference type="CDD" id="cd07061">
    <property type="entry name" value="HP_HAP_like"/>
    <property type="match status" value="1"/>
</dbReference>
<evidence type="ECO:0000313" key="4">
    <source>
        <dbReference type="Proteomes" id="UP000308652"/>
    </source>
</evidence>
<dbReference type="InterPro" id="IPR033379">
    <property type="entry name" value="Acid_Pase_AS"/>
</dbReference>
<evidence type="ECO:0000313" key="3">
    <source>
        <dbReference type="EMBL" id="TFK36825.1"/>
    </source>
</evidence>
<gene>
    <name evidence="3" type="ORF">BDQ12DRAFT_685938</name>
</gene>
<dbReference type="PROSITE" id="PS00616">
    <property type="entry name" value="HIS_ACID_PHOSPHAT_1"/>
    <property type="match status" value="1"/>
</dbReference>
<dbReference type="Gene3D" id="3.40.50.1240">
    <property type="entry name" value="Phosphoglycerate mutase-like"/>
    <property type="match status" value="1"/>
</dbReference>
<protein>
    <submittedName>
        <fullName evidence="3">Histidine phosphatase superfamily</fullName>
    </submittedName>
</protein>
<name>A0A5C3LVS0_9AGAR</name>
<dbReference type="EMBL" id="ML213611">
    <property type="protein sequence ID" value="TFK36825.1"/>
    <property type="molecule type" value="Genomic_DNA"/>
</dbReference>
<feature type="chain" id="PRO_5023108221" evidence="2">
    <location>
        <begin position="23"/>
        <end position="549"/>
    </location>
</feature>
<sequence>MSNFHRLLVALIWADCILLASSQKGSTFAGSTSTAVFPPPNATFTAADAFFPDGSIVGFPGPTATGDEAEAAATAPALAQVDSIFPLVRPDASNAKSQKFDVTQHWGSLTPFQSVESFGLPNTSPIIPNGCEIVQVHLLHRHGARYPTSDAVAPAFAATLHTAATGAGFTASGSLKFLNTWTFKLGAETLTPFGRSQMFNLGVGFRVRYGELLKRFQDLPVFRTTSEARMLDSALHFAAGFFGVQSYQQDYHQYIMIEQSGFNNTLAPYDQCANANNNVSAFGGIQGNKWAAIYLQPALKRLGPLLKGLELKVSDLIAMQQLCAYETVALGFSNFCGVFTEDEWKGFEYLVDLEFWYANGPGNPATSAQGIGYVQELVSRLTQTRITEFATTVNGTIVSSNVTFPLNQSIFVDVSHDTVMSTIYVAMNFTSMAANGPLPTDHIPKDQTYFVNQIAPFASNLVGQVLSCPASGKPTHIRWVLNDAVLPLTGIKGCKQNKDGLCELPTFIDAMKQRIQEVDFAFDCFGNYTVPVPDTIVDGQFPKNLRKRN</sequence>
<dbReference type="STRING" id="68775.A0A5C3LVS0"/>
<organism evidence="3 4">
    <name type="scientific">Crucibulum laeve</name>
    <dbReference type="NCBI Taxonomy" id="68775"/>
    <lineage>
        <taxon>Eukaryota</taxon>
        <taxon>Fungi</taxon>
        <taxon>Dikarya</taxon>
        <taxon>Basidiomycota</taxon>
        <taxon>Agaricomycotina</taxon>
        <taxon>Agaricomycetes</taxon>
        <taxon>Agaricomycetidae</taxon>
        <taxon>Agaricales</taxon>
        <taxon>Agaricineae</taxon>
        <taxon>Nidulariaceae</taxon>
        <taxon>Crucibulum</taxon>
    </lineage>
</organism>
<dbReference type="Proteomes" id="UP000308652">
    <property type="component" value="Unassembled WGS sequence"/>
</dbReference>
<evidence type="ECO:0000256" key="2">
    <source>
        <dbReference type="SAM" id="SignalP"/>
    </source>
</evidence>
<keyword evidence="1" id="KW-0378">Hydrolase</keyword>
<dbReference type="AlphaFoldDB" id="A0A5C3LVS0"/>
<dbReference type="InterPro" id="IPR029033">
    <property type="entry name" value="His_PPase_superfam"/>
</dbReference>
<dbReference type="PANTHER" id="PTHR20963:SF42">
    <property type="entry name" value="PHOSPHOGLYCERATE MUTASE-LIKE PROTEIN"/>
    <property type="match status" value="1"/>
</dbReference>
<reference evidence="3 4" key="1">
    <citation type="journal article" date="2019" name="Nat. Ecol. Evol.">
        <title>Megaphylogeny resolves global patterns of mushroom evolution.</title>
        <authorList>
            <person name="Varga T."/>
            <person name="Krizsan K."/>
            <person name="Foldi C."/>
            <person name="Dima B."/>
            <person name="Sanchez-Garcia M."/>
            <person name="Sanchez-Ramirez S."/>
            <person name="Szollosi G.J."/>
            <person name="Szarkandi J.G."/>
            <person name="Papp V."/>
            <person name="Albert L."/>
            <person name="Andreopoulos W."/>
            <person name="Angelini C."/>
            <person name="Antonin V."/>
            <person name="Barry K.W."/>
            <person name="Bougher N.L."/>
            <person name="Buchanan P."/>
            <person name="Buyck B."/>
            <person name="Bense V."/>
            <person name="Catcheside P."/>
            <person name="Chovatia M."/>
            <person name="Cooper J."/>
            <person name="Damon W."/>
            <person name="Desjardin D."/>
            <person name="Finy P."/>
            <person name="Geml J."/>
            <person name="Haridas S."/>
            <person name="Hughes K."/>
            <person name="Justo A."/>
            <person name="Karasinski D."/>
            <person name="Kautmanova I."/>
            <person name="Kiss B."/>
            <person name="Kocsube S."/>
            <person name="Kotiranta H."/>
            <person name="LaButti K.M."/>
            <person name="Lechner B.E."/>
            <person name="Liimatainen K."/>
            <person name="Lipzen A."/>
            <person name="Lukacs Z."/>
            <person name="Mihaltcheva S."/>
            <person name="Morgado L.N."/>
            <person name="Niskanen T."/>
            <person name="Noordeloos M.E."/>
            <person name="Ohm R.A."/>
            <person name="Ortiz-Santana B."/>
            <person name="Ovrebo C."/>
            <person name="Racz N."/>
            <person name="Riley R."/>
            <person name="Savchenko A."/>
            <person name="Shiryaev A."/>
            <person name="Soop K."/>
            <person name="Spirin V."/>
            <person name="Szebenyi C."/>
            <person name="Tomsovsky M."/>
            <person name="Tulloss R.E."/>
            <person name="Uehling J."/>
            <person name="Grigoriev I.V."/>
            <person name="Vagvolgyi C."/>
            <person name="Papp T."/>
            <person name="Martin F.M."/>
            <person name="Miettinen O."/>
            <person name="Hibbett D.S."/>
            <person name="Nagy L.G."/>
        </authorList>
    </citation>
    <scope>NUCLEOTIDE SEQUENCE [LARGE SCALE GENOMIC DNA]</scope>
    <source>
        <strain evidence="3 4">CBS 166.37</strain>
    </source>
</reference>
<dbReference type="Pfam" id="PF00328">
    <property type="entry name" value="His_Phos_2"/>
    <property type="match status" value="1"/>
</dbReference>
<keyword evidence="2" id="KW-0732">Signal</keyword>
<evidence type="ECO:0000256" key="1">
    <source>
        <dbReference type="ARBA" id="ARBA00022801"/>
    </source>
</evidence>
<accession>A0A5C3LVS0</accession>
<dbReference type="GO" id="GO:0003993">
    <property type="term" value="F:acid phosphatase activity"/>
    <property type="evidence" value="ECO:0007669"/>
    <property type="project" value="TreeGrafter"/>
</dbReference>
<keyword evidence="4" id="KW-1185">Reference proteome</keyword>
<feature type="signal peptide" evidence="2">
    <location>
        <begin position="1"/>
        <end position="22"/>
    </location>
</feature>
<dbReference type="InterPro" id="IPR000560">
    <property type="entry name" value="His_Pase_clade-2"/>
</dbReference>
<dbReference type="OrthoDB" id="6509975at2759"/>
<dbReference type="PANTHER" id="PTHR20963">
    <property type="entry name" value="MULTIPLE INOSITOL POLYPHOSPHATE PHOSPHATASE-RELATED"/>
    <property type="match status" value="1"/>
</dbReference>
<dbReference type="SUPFAM" id="SSF53254">
    <property type="entry name" value="Phosphoglycerate mutase-like"/>
    <property type="match status" value="1"/>
</dbReference>